<evidence type="ECO:0000313" key="1">
    <source>
        <dbReference type="EMBL" id="CAD7631673.1"/>
    </source>
</evidence>
<organism evidence="1">
    <name type="scientific">Medioppia subpectinata</name>
    <dbReference type="NCBI Taxonomy" id="1979941"/>
    <lineage>
        <taxon>Eukaryota</taxon>
        <taxon>Metazoa</taxon>
        <taxon>Ecdysozoa</taxon>
        <taxon>Arthropoda</taxon>
        <taxon>Chelicerata</taxon>
        <taxon>Arachnida</taxon>
        <taxon>Acari</taxon>
        <taxon>Acariformes</taxon>
        <taxon>Sarcoptiformes</taxon>
        <taxon>Oribatida</taxon>
        <taxon>Brachypylina</taxon>
        <taxon>Oppioidea</taxon>
        <taxon>Oppiidae</taxon>
        <taxon>Medioppia</taxon>
    </lineage>
</organism>
<accession>A0A7R9KYV1</accession>
<dbReference type="Proteomes" id="UP000759131">
    <property type="component" value="Unassembled WGS sequence"/>
</dbReference>
<name>A0A7R9KYV1_9ACAR</name>
<sequence>DQNLNNMTMVVHHDHAQHVDGIQIFFPFISSSKTKVANYYYQDKCPFDKFIGAYFDYDNITKKIGAYLVATDNKSDTLYLFSMLDWNRKPYVEIDSMYNFKSMKYNK</sequence>
<evidence type="ECO:0000313" key="2">
    <source>
        <dbReference type="Proteomes" id="UP000759131"/>
    </source>
</evidence>
<proteinExistence type="predicted"/>
<dbReference type="AlphaFoldDB" id="A0A7R9KYV1"/>
<reference evidence="1" key="1">
    <citation type="submission" date="2020-11" db="EMBL/GenBank/DDBJ databases">
        <authorList>
            <person name="Tran Van P."/>
        </authorList>
    </citation>
    <scope>NUCLEOTIDE SEQUENCE</scope>
</reference>
<gene>
    <name evidence="1" type="ORF">OSB1V03_LOCUS12082</name>
</gene>
<dbReference type="EMBL" id="OC864394">
    <property type="protein sequence ID" value="CAD7631673.1"/>
    <property type="molecule type" value="Genomic_DNA"/>
</dbReference>
<feature type="non-terminal residue" evidence="1">
    <location>
        <position position="1"/>
    </location>
</feature>
<keyword evidence="2" id="KW-1185">Reference proteome</keyword>
<protein>
    <submittedName>
        <fullName evidence="1">Uncharacterized protein</fullName>
    </submittedName>
</protein>
<dbReference type="EMBL" id="CAJPIZ010009819">
    <property type="protein sequence ID" value="CAG2112103.1"/>
    <property type="molecule type" value="Genomic_DNA"/>
</dbReference>